<dbReference type="SUPFAM" id="SSF51679">
    <property type="entry name" value="Bacterial luciferase-like"/>
    <property type="match status" value="1"/>
</dbReference>
<dbReference type="Proteomes" id="UP001160499">
    <property type="component" value="Unassembled WGS sequence"/>
</dbReference>
<organism evidence="3 4">
    <name type="scientific">Streptomyces pseudovenezuelae</name>
    <dbReference type="NCBI Taxonomy" id="67350"/>
    <lineage>
        <taxon>Bacteria</taxon>
        <taxon>Bacillati</taxon>
        <taxon>Actinomycetota</taxon>
        <taxon>Actinomycetes</taxon>
        <taxon>Kitasatosporales</taxon>
        <taxon>Streptomycetaceae</taxon>
        <taxon>Streptomyces</taxon>
        <taxon>Streptomyces aurantiacus group</taxon>
    </lineage>
</organism>
<dbReference type="EMBL" id="JARXVH010000015">
    <property type="protein sequence ID" value="MDH6220210.1"/>
    <property type="molecule type" value="Genomic_DNA"/>
</dbReference>
<dbReference type="Gene3D" id="3.20.20.30">
    <property type="entry name" value="Luciferase-like domain"/>
    <property type="match status" value="1"/>
</dbReference>
<proteinExistence type="predicted"/>
<gene>
    <name evidence="3" type="ORF">M2283_007550</name>
</gene>
<keyword evidence="1" id="KW-0560">Oxidoreductase</keyword>
<comment type="caution">
    <text evidence="3">The sequence shown here is derived from an EMBL/GenBank/DDBJ whole genome shotgun (WGS) entry which is preliminary data.</text>
</comment>
<dbReference type="InterPro" id="IPR050564">
    <property type="entry name" value="F420-G6PD/mer"/>
</dbReference>
<dbReference type="RefSeq" id="WP_280880971.1">
    <property type="nucleotide sequence ID" value="NZ_JARXVH010000015.1"/>
</dbReference>
<evidence type="ECO:0000256" key="1">
    <source>
        <dbReference type="ARBA" id="ARBA00023002"/>
    </source>
</evidence>
<protein>
    <submittedName>
        <fullName evidence="3">Alkanesulfonate monooxygenase SsuD/methylene tetrahydromethanopterin reductase-like flavin-dependent oxidoreductase (Luciferase family)</fullName>
    </submittedName>
</protein>
<sequence>MTGLGAVFRPQLPPERLRSVARLADETGLEELWLWEDCFREGGISTAAAALAWTERVRIGVGLLPVPLRNVAVTAMEAAALHRMFPGRPILAVGHGVQDWMGQVGARVESPVTLLREHLVALRALLAGERVTTSGRYVKLDDVALDWPPAEPVPVLAGATGPRSLRLAGEAADGTVLTASTPPEGVRRARQLIDEGIEQRVGQGIGQGIAQGIDQRREAADPATAIPSHDHQVVVYLLAATGIDAPARLRAELAAEGVESVPDLGVAGDAGAVAKAVQRLADAGADTVIIQPTGDEPDPEGFVRFVAEEVRPLVP</sequence>
<reference evidence="3 4" key="1">
    <citation type="submission" date="2023-04" db="EMBL/GenBank/DDBJ databases">
        <title>Forest soil microbial communities from Buena Vista Peninsula, Colon Province, Panama.</title>
        <authorList>
            <person name="Bouskill N."/>
        </authorList>
    </citation>
    <scope>NUCLEOTIDE SEQUENCE [LARGE SCALE GENOMIC DNA]</scope>
    <source>
        <strain evidence="3 4">GGS1</strain>
    </source>
</reference>
<dbReference type="Pfam" id="PF00296">
    <property type="entry name" value="Bac_luciferase"/>
    <property type="match status" value="1"/>
</dbReference>
<dbReference type="CDD" id="cd01097">
    <property type="entry name" value="Tetrahydromethanopterin_reductase"/>
    <property type="match status" value="1"/>
</dbReference>
<evidence type="ECO:0000313" key="4">
    <source>
        <dbReference type="Proteomes" id="UP001160499"/>
    </source>
</evidence>
<evidence type="ECO:0000259" key="2">
    <source>
        <dbReference type="Pfam" id="PF00296"/>
    </source>
</evidence>
<keyword evidence="4" id="KW-1185">Reference proteome</keyword>
<name>A0ABT6LWH7_9ACTN</name>
<dbReference type="InterPro" id="IPR011251">
    <property type="entry name" value="Luciferase-like_dom"/>
</dbReference>
<evidence type="ECO:0000313" key="3">
    <source>
        <dbReference type="EMBL" id="MDH6220210.1"/>
    </source>
</evidence>
<feature type="domain" description="Luciferase-like" evidence="2">
    <location>
        <begin position="13"/>
        <end position="286"/>
    </location>
</feature>
<dbReference type="InterPro" id="IPR036661">
    <property type="entry name" value="Luciferase-like_sf"/>
</dbReference>
<dbReference type="PANTHER" id="PTHR43244:SF1">
    <property type="entry name" value="5,10-METHYLENETETRAHYDROMETHANOPTERIN REDUCTASE"/>
    <property type="match status" value="1"/>
</dbReference>
<accession>A0ABT6LWH7</accession>
<dbReference type="PANTHER" id="PTHR43244">
    <property type="match status" value="1"/>
</dbReference>